<comment type="caution">
    <text evidence="5">The sequence shown here is derived from an EMBL/GenBank/DDBJ whole genome shotgun (WGS) entry which is preliminary data.</text>
</comment>
<dbReference type="EMBL" id="JAQMLA010000014">
    <property type="protein sequence ID" value="MDB8686400.1"/>
    <property type="molecule type" value="Genomic_DNA"/>
</dbReference>
<dbReference type="Proteomes" id="UP000283992">
    <property type="component" value="Unassembled WGS sequence"/>
</dbReference>
<dbReference type="Proteomes" id="UP001211731">
    <property type="component" value="Unassembled WGS sequence"/>
</dbReference>
<evidence type="ECO:0000313" key="10">
    <source>
        <dbReference type="EMBL" id="NSI19957.1"/>
    </source>
</evidence>
<reference evidence="10" key="3">
    <citation type="journal article" date="2020" name="Cell Host Microbe">
        <title>Functional and Genomic Variation between Human-Derived Isolates of Lachnospiraceae Reveals Inter- and Intra-Species Diversity.</title>
        <authorList>
            <person name="Sorbara M.T."/>
            <person name="Littmann E.R."/>
            <person name="Fontana E."/>
            <person name="Moody T.U."/>
            <person name="Kohout C.E."/>
            <person name="Gjonbalaj M."/>
            <person name="Eaton V."/>
            <person name="Seok R."/>
            <person name="Leiner I.M."/>
            <person name="Pamer E.G."/>
        </authorList>
    </citation>
    <scope>NUCLEOTIDE SEQUENCE</scope>
    <source>
        <strain evidence="12">MSK.11.9</strain>
        <strain evidence="11">MSK.15.32</strain>
        <strain evidence="10">MSK.22.53</strain>
    </source>
</reference>
<dbReference type="EMBL" id="QRWQ01000001">
    <property type="protein sequence ID" value="RGT41808.1"/>
    <property type="molecule type" value="Genomic_DNA"/>
</dbReference>
<evidence type="ECO:0000313" key="6">
    <source>
        <dbReference type="EMBL" id="MCB5620203.1"/>
    </source>
</evidence>
<dbReference type="HAMAP" id="MF_00197">
    <property type="entry name" value="DAP_epimerase"/>
    <property type="match status" value="1"/>
</dbReference>
<feature type="binding site" evidence="3">
    <location>
        <position position="193"/>
    </location>
    <ligand>
        <name>substrate</name>
    </ligand>
</feature>
<dbReference type="STRING" id="33038.GCA_900067245_01067"/>
<dbReference type="EMBL" id="QSSX01000016">
    <property type="protein sequence ID" value="RGM23076.1"/>
    <property type="molecule type" value="Genomic_DNA"/>
</dbReference>
<dbReference type="EMBL" id="QRIS01000052">
    <property type="protein sequence ID" value="RHG78646.1"/>
    <property type="molecule type" value="Genomic_DNA"/>
</dbReference>
<dbReference type="EMBL" id="QSIR01000017">
    <property type="protein sequence ID" value="RHD04895.1"/>
    <property type="molecule type" value="Genomic_DNA"/>
</dbReference>
<keyword evidence="3" id="KW-0963">Cytoplasm</keyword>
<dbReference type="EMBL" id="JAJBNC010000016">
    <property type="protein sequence ID" value="MCB5494257.1"/>
    <property type="molecule type" value="Genomic_DNA"/>
</dbReference>
<gene>
    <name evidence="3 5" type="primary">dapF</name>
    <name evidence="13" type="ORF">CDL23_03185</name>
    <name evidence="20" type="ORF">DW142_10460</name>
    <name evidence="19" type="ORF">DW243_17350</name>
    <name evidence="18" type="ORF">DW270_03280</name>
    <name evidence="17" type="ORF">DW812_11595</name>
    <name evidence="16" type="ORF">DWX36_00860</name>
    <name evidence="15" type="ORF">DWY88_06285</name>
    <name evidence="14" type="ORF">DXC31_08135</name>
    <name evidence="10" type="ORF">G4958_11435</name>
    <name evidence="12" type="ORF">G4981_10365</name>
    <name evidence="11" type="ORF">G4993_09135</name>
    <name evidence="6" type="ORF">LIQ08_13745</name>
    <name evidence="5" type="ORF">LIQ10_10985</name>
    <name evidence="9" type="ORF">O4N78_12205</name>
    <name evidence="8" type="ORF">PNU63_13845</name>
    <name evidence="7" type="ORF">PNW85_06900</name>
</gene>
<dbReference type="Proteomes" id="UP001149331">
    <property type="component" value="Unassembled WGS sequence"/>
</dbReference>
<dbReference type="Pfam" id="PF01678">
    <property type="entry name" value="DAP_epimerase"/>
    <property type="match status" value="2"/>
</dbReference>
<accession>A0A2N5NPY2</accession>
<dbReference type="GO" id="GO:0005829">
    <property type="term" value="C:cytosol"/>
    <property type="evidence" value="ECO:0007669"/>
    <property type="project" value="TreeGrafter"/>
</dbReference>
<proteinExistence type="inferred from homology"/>
<comment type="function">
    <text evidence="3">Catalyzes the stereoinversion of LL-2,6-diaminopimelate (L,L-DAP) to meso-diaminopimelate (meso-DAP), a precursor of L-lysine and an essential component of the bacterial peptidoglycan.</text>
</comment>
<evidence type="ECO:0000313" key="7">
    <source>
        <dbReference type="EMBL" id="MDB8686400.1"/>
    </source>
</evidence>
<evidence type="ECO:0000313" key="18">
    <source>
        <dbReference type="EMBL" id="RHG21378.1"/>
    </source>
</evidence>
<evidence type="ECO:0000313" key="29">
    <source>
        <dbReference type="Proteomes" id="UP001297422"/>
    </source>
</evidence>
<dbReference type="Proteomes" id="UP001297422">
    <property type="component" value="Unassembled WGS sequence"/>
</dbReference>
<comment type="caution">
    <text evidence="3">Lacks conserved residue(s) required for the propagation of feature annotation.</text>
</comment>
<dbReference type="SUPFAM" id="SSF54506">
    <property type="entry name" value="Diaminopimelate epimerase-like"/>
    <property type="match status" value="2"/>
</dbReference>
<evidence type="ECO:0000313" key="25">
    <source>
        <dbReference type="Proteomes" id="UP000283992"/>
    </source>
</evidence>
<feature type="binding site" evidence="3">
    <location>
        <begin position="74"/>
        <end position="75"/>
    </location>
    <ligand>
        <name>substrate</name>
    </ligand>
</feature>
<dbReference type="EMBL" id="NIHT01000004">
    <property type="protein sequence ID" value="PLT76771.1"/>
    <property type="molecule type" value="Genomic_DNA"/>
</dbReference>
<dbReference type="Proteomes" id="UP000235093">
    <property type="component" value="Unassembled WGS sequence"/>
</dbReference>
<reference evidence="10" key="4">
    <citation type="submission" date="2020-02" db="EMBL/GenBank/DDBJ databases">
        <authorList>
            <person name="Littmann E."/>
            <person name="Sorbara M."/>
        </authorList>
    </citation>
    <scope>NUCLEOTIDE SEQUENCE</scope>
    <source>
        <strain evidence="12">MSK.11.9</strain>
        <strain evidence="11">MSK.15.32</strain>
        <strain evidence="10">MSK.22.53</strain>
    </source>
</reference>
<evidence type="ECO:0000256" key="1">
    <source>
        <dbReference type="ARBA" id="ARBA00010219"/>
    </source>
</evidence>
<protein>
    <recommendedName>
        <fullName evidence="3 4">Diaminopimelate epimerase</fullName>
        <shortName evidence="3">DAP epimerase</shortName>
        <ecNumber evidence="3 4">5.1.1.7</ecNumber>
    </recommendedName>
    <alternativeName>
        <fullName evidence="3">PLP-independent amino acid racemase</fullName>
    </alternativeName>
</protein>
<feature type="binding site" evidence="3">
    <location>
        <begin position="211"/>
        <end position="212"/>
    </location>
    <ligand>
        <name>substrate</name>
    </ligand>
</feature>
<evidence type="ECO:0000313" key="12">
    <source>
        <dbReference type="EMBL" id="NSI65672.1"/>
    </source>
</evidence>
<dbReference type="EMBL" id="JAAIRY010000017">
    <property type="protein sequence ID" value="NSI65672.1"/>
    <property type="molecule type" value="Genomic_DNA"/>
</dbReference>
<dbReference type="GeneID" id="57435001"/>
<comment type="similarity">
    <text evidence="1 3">Belongs to the diaminopimelate epimerase family.</text>
</comment>
<feature type="binding site" evidence="3">
    <location>
        <position position="160"/>
    </location>
    <ligand>
        <name>substrate</name>
    </ligand>
</feature>
<evidence type="ECO:0000313" key="14">
    <source>
        <dbReference type="EMBL" id="RGM23076.1"/>
    </source>
</evidence>
<dbReference type="Proteomes" id="UP001212160">
    <property type="component" value="Unassembled WGS sequence"/>
</dbReference>
<dbReference type="Proteomes" id="UP000286137">
    <property type="component" value="Unassembled WGS sequence"/>
</dbReference>
<evidence type="ECO:0000313" key="22">
    <source>
        <dbReference type="Proteomes" id="UP000260808"/>
    </source>
</evidence>
<feature type="site" description="Could be important to modulate the pK values of the two catalytic cysteine residues" evidence="3">
    <location>
        <position position="211"/>
    </location>
</feature>
<dbReference type="EC" id="5.1.1.7" evidence="3 4"/>
<evidence type="ECO:0000313" key="20">
    <source>
        <dbReference type="EMBL" id="RHJ10684.1"/>
    </source>
</evidence>
<dbReference type="Proteomes" id="UP001297370">
    <property type="component" value="Unassembled WGS sequence"/>
</dbReference>
<evidence type="ECO:0000313" key="16">
    <source>
        <dbReference type="EMBL" id="RGT41808.1"/>
    </source>
</evidence>
<comment type="subunit">
    <text evidence="3">Homodimer.</text>
</comment>
<reference evidence="13 21" key="1">
    <citation type="journal article" date="2017" name="Genome Med.">
        <title>A novel Ruminococcus gnavus clade enriched in inflammatory bowel disease patients.</title>
        <authorList>
            <person name="Hall A.B."/>
            <person name="Yassour M."/>
            <person name="Sauk J."/>
            <person name="Garner A."/>
            <person name="Jiang X."/>
            <person name="Arthur T."/>
            <person name="Lagoudas G.K."/>
            <person name="Vatanen T."/>
            <person name="Fornelos N."/>
            <person name="Wilson R."/>
            <person name="Bertha M."/>
            <person name="Cohen M."/>
            <person name="Garber J."/>
            <person name="Khalili H."/>
            <person name="Gevers D."/>
            <person name="Ananthakrishnan A.N."/>
            <person name="Kugathasan S."/>
            <person name="Lander E.S."/>
            <person name="Blainey P."/>
            <person name="Vlamakis H."/>
            <person name="Xavier R.J."/>
            <person name="Huttenhower C."/>
        </authorList>
    </citation>
    <scope>NUCLEOTIDE SEQUENCE [LARGE SCALE GENOMIC DNA]</scope>
    <source>
        <strain evidence="13 21">RJX1125</strain>
    </source>
</reference>
<dbReference type="EMBL" id="QRTJ01000009">
    <property type="protein sequence ID" value="RGQ68858.1"/>
    <property type="molecule type" value="Genomic_DNA"/>
</dbReference>
<evidence type="ECO:0000313" key="21">
    <source>
        <dbReference type="Proteomes" id="UP000235093"/>
    </source>
</evidence>
<dbReference type="Gene3D" id="3.10.310.10">
    <property type="entry name" value="Diaminopimelate Epimerase, Chain A, domain 1"/>
    <property type="match status" value="2"/>
</dbReference>
<evidence type="ECO:0000313" key="9">
    <source>
        <dbReference type="EMBL" id="MDE1204313.1"/>
    </source>
</evidence>
<dbReference type="Proteomes" id="UP001296581">
    <property type="component" value="Unassembled WGS sequence"/>
</dbReference>
<reference evidence="9" key="6">
    <citation type="submission" date="2022-12" db="EMBL/GenBank/DDBJ databases">
        <title>Genome of R. gnavus strain RSHDN_120.</title>
        <authorList>
            <person name="Abdugheni R."/>
        </authorList>
    </citation>
    <scope>NUCLEOTIDE SEQUENCE</scope>
    <source>
        <strain evidence="9">RSHDN_120</strain>
    </source>
</reference>
<evidence type="ECO:0000256" key="2">
    <source>
        <dbReference type="ARBA" id="ARBA00023235"/>
    </source>
</evidence>
<dbReference type="Proteomes" id="UP000283981">
    <property type="component" value="Unassembled WGS sequence"/>
</dbReference>
<dbReference type="Proteomes" id="UP000284472">
    <property type="component" value="Unassembled WGS sequence"/>
</dbReference>
<dbReference type="NCBIfam" id="TIGR00652">
    <property type="entry name" value="DapF"/>
    <property type="match status" value="1"/>
</dbReference>
<name>A0A2N5NPY2_MEDGN</name>
<dbReference type="UniPathway" id="UPA00034">
    <property type="reaction ID" value="UER00025"/>
</dbReference>
<evidence type="ECO:0000313" key="17">
    <source>
        <dbReference type="EMBL" id="RHD04895.1"/>
    </source>
</evidence>
<evidence type="ECO:0000313" key="8">
    <source>
        <dbReference type="EMBL" id="MDB8739843.1"/>
    </source>
</evidence>
<dbReference type="EMBL" id="QRLN01000014">
    <property type="protein sequence ID" value="RHJ10684.1"/>
    <property type="molecule type" value="Genomic_DNA"/>
</dbReference>
<feature type="binding site" evidence="3">
    <location>
        <begin position="221"/>
        <end position="222"/>
    </location>
    <ligand>
        <name>substrate</name>
    </ligand>
</feature>
<dbReference type="EMBL" id="JAPZEG010000015">
    <property type="protein sequence ID" value="MDE1204313.1"/>
    <property type="molecule type" value="Genomic_DNA"/>
</dbReference>
<reference evidence="5" key="5">
    <citation type="submission" date="2021-10" db="EMBL/GenBank/DDBJ databases">
        <title>Collection of gut derived symbiotic bacterial strains cultured from healthy donors.</title>
        <authorList>
            <person name="Lin H."/>
            <person name="Littmann E."/>
            <person name="Claire K."/>
            <person name="Pamer E."/>
        </authorList>
    </citation>
    <scope>NUCLEOTIDE SEQUENCE</scope>
    <source>
        <strain evidence="6">MSK.23.18</strain>
        <strain evidence="5">MSK.23.4</strain>
    </source>
</reference>
<keyword evidence="2 3" id="KW-0413">Isomerase</keyword>
<comment type="catalytic activity">
    <reaction evidence="3">
        <text>(2S,6S)-2,6-diaminopimelate = meso-2,6-diaminopimelate</text>
        <dbReference type="Rhea" id="RHEA:15393"/>
        <dbReference type="ChEBI" id="CHEBI:57609"/>
        <dbReference type="ChEBI" id="CHEBI:57791"/>
        <dbReference type="EC" id="5.1.1.7"/>
    </reaction>
</comment>
<sequence>MDITLERYHGLGNDYLVYDPNKNELELNEENVKMLCNRNMGLGADGILEGPLMEEKQMAVRIWNPNGSIAEKSGNGVRIFAKYLKDAGYVQKKHYTMLTDGGEVEITYLNEEGSRLKVSMGKLSFWSDEIPVIGERRQVINEDMVFGRTLYPATCVSIGNPHCVIPMQEISEPLVCKIGRESERARYFPNHINTELMNVIDMNNIAIETYERGAGYTMANGTGACAAAGVAYKLGLTSNKVIVHMPGGELQVEIGDDWEAYMTGDVFYVAAVKLSSEFVEMLRAV</sequence>
<evidence type="ECO:0000313" key="5">
    <source>
        <dbReference type="EMBL" id="MCB5494257.1"/>
    </source>
</evidence>
<evidence type="ECO:0000313" key="13">
    <source>
        <dbReference type="EMBL" id="PLT76771.1"/>
    </source>
</evidence>
<feature type="binding site" evidence="3">
    <location>
        <position position="13"/>
    </location>
    <ligand>
        <name>substrate</name>
    </ligand>
</feature>
<feature type="binding site" evidence="3">
    <location>
        <position position="64"/>
    </location>
    <ligand>
        <name>substrate</name>
    </ligand>
</feature>
<dbReference type="EMBL" id="JAJBOM010000022">
    <property type="protein sequence ID" value="MCB5620203.1"/>
    <property type="molecule type" value="Genomic_DNA"/>
</dbReference>
<dbReference type="EMBL" id="JAAIRM010000019">
    <property type="protein sequence ID" value="NSI19957.1"/>
    <property type="molecule type" value="Genomic_DNA"/>
</dbReference>
<evidence type="ECO:0000256" key="4">
    <source>
        <dbReference type="NCBIfam" id="TIGR00652"/>
    </source>
</evidence>
<keyword evidence="3" id="KW-0457">Lysine biosynthesis</keyword>
<dbReference type="GO" id="GO:0008837">
    <property type="term" value="F:diaminopimelate epimerase activity"/>
    <property type="evidence" value="ECO:0007669"/>
    <property type="project" value="UniProtKB-UniRule"/>
</dbReference>
<evidence type="ECO:0000313" key="11">
    <source>
        <dbReference type="EMBL" id="NSI58565.1"/>
    </source>
</evidence>
<evidence type="ECO:0000313" key="27">
    <source>
        <dbReference type="Proteomes" id="UP000285697"/>
    </source>
</evidence>
<evidence type="ECO:0000256" key="3">
    <source>
        <dbReference type="HAMAP-Rule" id="MF_00197"/>
    </source>
</evidence>
<dbReference type="Proteomes" id="UP000283834">
    <property type="component" value="Unassembled WGS sequence"/>
</dbReference>
<dbReference type="GO" id="GO:0009089">
    <property type="term" value="P:lysine biosynthetic process via diaminopimelate"/>
    <property type="evidence" value="ECO:0007669"/>
    <property type="project" value="UniProtKB-UniRule"/>
</dbReference>
<comment type="subcellular location">
    <subcellularLocation>
        <location evidence="3">Cytoplasm</location>
    </subcellularLocation>
</comment>
<dbReference type="PANTHER" id="PTHR31689:SF0">
    <property type="entry name" value="DIAMINOPIMELATE EPIMERASE"/>
    <property type="match status" value="1"/>
</dbReference>
<dbReference type="EMBL" id="QRIA01000003">
    <property type="protein sequence ID" value="RHG21378.1"/>
    <property type="molecule type" value="Genomic_DNA"/>
</dbReference>
<comment type="pathway">
    <text evidence="3">Amino-acid biosynthesis; L-lysine biosynthesis via DAP pathway; DL-2,6-diaminopimelate from LL-2,6-diaminopimelate: step 1/1.</text>
</comment>
<evidence type="ECO:0000313" key="15">
    <source>
        <dbReference type="EMBL" id="RGQ68858.1"/>
    </source>
</evidence>
<dbReference type="InterPro" id="IPR001653">
    <property type="entry name" value="DAP_epimerase_DapF"/>
</dbReference>
<feature type="site" description="Could be important to modulate the pK values of the two catalytic cysteine residues" evidence="3">
    <location>
        <position position="162"/>
    </location>
</feature>
<dbReference type="Proteomes" id="UP000285697">
    <property type="component" value="Unassembled WGS sequence"/>
</dbReference>
<reference evidence="7" key="7">
    <citation type="submission" date="2023-01" db="EMBL/GenBank/DDBJ databases">
        <title>Human gut microbiome strain richness.</title>
        <authorList>
            <person name="Chen-Liaw A."/>
        </authorList>
    </citation>
    <scope>NUCLEOTIDE SEQUENCE</scope>
    <source>
        <strain evidence="8">1001217st1_A9_1001217B_191108</strain>
        <strain evidence="7">RTP21484st1_H11_RTP21484_190118</strain>
    </source>
</reference>
<dbReference type="EMBL" id="JAQMLR010000016">
    <property type="protein sequence ID" value="MDB8739843.1"/>
    <property type="molecule type" value="Genomic_DNA"/>
</dbReference>
<dbReference type="PANTHER" id="PTHR31689">
    <property type="entry name" value="DIAMINOPIMELATE EPIMERASE, CHLOROPLASTIC"/>
    <property type="match status" value="1"/>
</dbReference>
<evidence type="ECO:0000313" key="19">
    <source>
        <dbReference type="EMBL" id="RHG78646.1"/>
    </source>
</evidence>
<evidence type="ECO:0000313" key="28">
    <source>
        <dbReference type="Proteomes" id="UP000286137"/>
    </source>
</evidence>
<dbReference type="RefSeq" id="WP_004841684.1">
    <property type="nucleotide sequence ID" value="NZ_AP031446.1"/>
</dbReference>
<dbReference type="Proteomes" id="UP001296643">
    <property type="component" value="Unassembled WGS sequence"/>
</dbReference>
<dbReference type="Proteomes" id="UP001296580">
    <property type="component" value="Unassembled WGS sequence"/>
</dbReference>
<evidence type="ECO:0000313" key="26">
    <source>
        <dbReference type="Proteomes" id="UP000284472"/>
    </source>
</evidence>
<dbReference type="EMBL" id="JAAIRV010000015">
    <property type="protein sequence ID" value="NSI58565.1"/>
    <property type="molecule type" value="Genomic_DNA"/>
</dbReference>
<organism evidence="5 29">
    <name type="scientific">Mediterraneibacter gnavus</name>
    <name type="common">Ruminococcus gnavus</name>
    <dbReference type="NCBI Taxonomy" id="33038"/>
    <lineage>
        <taxon>Bacteria</taxon>
        <taxon>Bacillati</taxon>
        <taxon>Bacillota</taxon>
        <taxon>Clostridia</taxon>
        <taxon>Lachnospirales</taxon>
        <taxon>Lachnospiraceae</taxon>
        <taxon>Mediterraneibacter</taxon>
    </lineage>
</organism>
<evidence type="ECO:0000313" key="24">
    <source>
        <dbReference type="Proteomes" id="UP000283981"/>
    </source>
</evidence>
<keyword evidence="3" id="KW-0028">Amino-acid biosynthesis</keyword>
<dbReference type="Proteomes" id="UP000260808">
    <property type="component" value="Unassembled WGS sequence"/>
</dbReference>
<evidence type="ECO:0000313" key="23">
    <source>
        <dbReference type="Proteomes" id="UP000283834"/>
    </source>
</evidence>
<dbReference type="AlphaFoldDB" id="A0A2N5NPY2"/>
<reference evidence="22 23" key="2">
    <citation type="submission" date="2018-08" db="EMBL/GenBank/DDBJ databases">
        <title>A genome reference for cultivated species of the human gut microbiota.</title>
        <authorList>
            <person name="Zou Y."/>
            <person name="Xue W."/>
            <person name="Luo G."/>
        </authorList>
    </citation>
    <scope>NUCLEOTIDE SEQUENCE [LARGE SCALE GENOMIC DNA]</scope>
    <source>
        <strain evidence="16 23">AF19-16AC</strain>
        <strain evidence="15 28">AF27-4BH</strain>
        <strain evidence="20 25">AM12-54</strain>
        <strain evidence="19 24">AM21-18</strain>
        <strain evidence="18 27">AM22-7AC</strain>
        <strain evidence="17 26">AM32-6</strain>
        <strain evidence="14 22">TF01-20-2</strain>
    </source>
</reference>